<dbReference type="SMART" id="SM00587">
    <property type="entry name" value="CHK"/>
    <property type="match status" value="1"/>
</dbReference>
<proteinExistence type="predicted"/>
<dbReference type="InterPro" id="IPR011009">
    <property type="entry name" value="Kinase-like_dom_sf"/>
</dbReference>
<reference evidence="2" key="2">
    <citation type="submission" date="2022-10" db="EMBL/GenBank/DDBJ databases">
        <authorList>
            <consortium name="ENA_rothamsted_submissions"/>
            <consortium name="culmorum"/>
            <person name="King R."/>
        </authorList>
    </citation>
    <scope>NUCLEOTIDE SEQUENCE</scope>
</reference>
<reference evidence="2" key="1">
    <citation type="submission" date="2022-01" db="EMBL/GenBank/DDBJ databases">
        <authorList>
            <person name="King R."/>
        </authorList>
    </citation>
    <scope>NUCLEOTIDE SEQUENCE</scope>
</reference>
<gene>
    <name evidence="2" type="ORF">CHIRRI_LOCUS836</name>
</gene>
<dbReference type="Pfam" id="PF02958">
    <property type="entry name" value="EcKL"/>
    <property type="match status" value="1"/>
</dbReference>
<sequence length="433" mass="50876">MSEVRIDSQEQSNLQSEMKEYYLTQFRGPEWLSATYLENILQKFLKNSKLKVKNIVVKPFGSVGDAYASSMYSIDALIKTDEETLRKGHYILKMMPLSELACEKLGKDCYNVQEKEMDIFQNIFPEFKTVLRTIEEDKNIFPKAIAVDRIRDALILENLSVKGFIMADRTFGLDMKHLKLALEKLARFHAASVCCMEKNPQIFKKYDVGMFSRKTSAFHDFFSSNMEVLIEEVSTWEGYEMYSEKLKKLRNFMYEKAFRCSDNDPGDLKVLVHSDLWSNNLMFKYDKHKSPIDAIILDFQFCSVGHPAIDLMYFFYSSACDEIRLTKIFYLCQFYYYELKKILVKLNCDLSAFPSLHDFQVQVMKKYFYAFPTTMIIMPLMKSEEPDACFENAHQRTEKAIEFKRRLYKNPKVQNIIKNTLPVFDQFGLLDEM</sequence>
<dbReference type="PANTHER" id="PTHR11012:SF13">
    <property type="entry name" value="CHK KINASE-LIKE DOMAIN-CONTAINING PROTEIN-RELATED"/>
    <property type="match status" value="1"/>
</dbReference>
<dbReference type="SUPFAM" id="SSF56112">
    <property type="entry name" value="Protein kinase-like (PK-like)"/>
    <property type="match status" value="1"/>
</dbReference>
<protein>
    <recommendedName>
        <fullName evidence="1">CHK kinase-like domain-containing protein</fullName>
    </recommendedName>
</protein>
<evidence type="ECO:0000313" key="3">
    <source>
        <dbReference type="Proteomes" id="UP001153620"/>
    </source>
</evidence>
<evidence type="ECO:0000259" key="1">
    <source>
        <dbReference type="SMART" id="SM00587"/>
    </source>
</evidence>
<dbReference type="InterPro" id="IPR015897">
    <property type="entry name" value="CHK_kinase-like"/>
</dbReference>
<accession>A0A9N9RJZ8</accession>
<evidence type="ECO:0000313" key="2">
    <source>
        <dbReference type="EMBL" id="CAG9797850.1"/>
    </source>
</evidence>
<dbReference type="Gene3D" id="3.90.1200.10">
    <property type="match status" value="1"/>
</dbReference>
<name>A0A9N9RJZ8_9DIPT</name>
<dbReference type="InterPro" id="IPR004119">
    <property type="entry name" value="EcKL"/>
</dbReference>
<dbReference type="EMBL" id="OU895877">
    <property type="protein sequence ID" value="CAG9797850.1"/>
    <property type="molecule type" value="Genomic_DNA"/>
</dbReference>
<dbReference type="AlphaFoldDB" id="A0A9N9RJZ8"/>
<keyword evidence="3" id="KW-1185">Reference proteome</keyword>
<dbReference type="PANTHER" id="PTHR11012">
    <property type="entry name" value="PROTEIN KINASE-LIKE DOMAIN-CONTAINING"/>
    <property type="match status" value="1"/>
</dbReference>
<dbReference type="OrthoDB" id="411145at2759"/>
<organism evidence="2 3">
    <name type="scientific">Chironomus riparius</name>
    <dbReference type="NCBI Taxonomy" id="315576"/>
    <lineage>
        <taxon>Eukaryota</taxon>
        <taxon>Metazoa</taxon>
        <taxon>Ecdysozoa</taxon>
        <taxon>Arthropoda</taxon>
        <taxon>Hexapoda</taxon>
        <taxon>Insecta</taxon>
        <taxon>Pterygota</taxon>
        <taxon>Neoptera</taxon>
        <taxon>Endopterygota</taxon>
        <taxon>Diptera</taxon>
        <taxon>Nematocera</taxon>
        <taxon>Chironomoidea</taxon>
        <taxon>Chironomidae</taxon>
        <taxon>Chironominae</taxon>
        <taxon>Chironomus</taxon>
    </lineage>
</organism>
<dbReference type="Proteomes" id="UP001153620">
    <property type="component" value="Chromosome 1"/>
</dbReference>
<feature type="domain" description="CHK kinase-like" evidence="1">
    <location>
        <begin position="154"/>
        <end position="345"/>
    </location>
</feature>